<protein>
    <submittedName>
        <fullName evidence="2">Uncharacterized protein</fullName>
    </submittedName>
</protein>
<dbReference type="AlphaFoldDB" id="A0AAD1W0T9"/>
<accession>A0AAD1W0T9</accession>
<reference evidence="2" key="1">
    <citation type="submission" date="2022-03" db="EMBL/GenBank/DDBJ databases">
        <authorList>
            <person name="Alioto T."/>
            <person name="Alioto T."/>
            <person name="Gomez Garrido J."/>
        </authorList>
    </citation>
    <scope>NUCLEOTIDE SEQUENCE</scope>
</reference>
<organism evidence="2 3">
    <name type="scientific">Pelobates cultripes</name>
    <name type="common">Western spadefoot toad</name>
    <dbReference type="NCBI Taxonomy" id="61616"/>
    <lineage>
        <taxon>Eukaryota</taxon>
        <taxon>Metazoa</taxon>
        <taxon>Chordata</taxon>
        <taxon>Craniata</taxon>
        <taxon>Vertebrata</taxon>
        <taxon>Euteleostomi</taxon>
        <taxon>Amphibia</taxon>
        <taxon>Batrachia</taxon>
        <taxon>Anura</taxon>
        <taxon>Pelobatoidea</taxon>
        <taxon>Pelobatidae</taxon>
        <taxon>Pelobates</taxon>
    </lineage>
</organism>
<feature type="region of interest" description="Disordered" evidence="1">
    <location>
        <begin position="1"/>
        <end position="45"/>
    </location>
</feature>
<sequence>MKQLHDTTKKLSGKYSKPERPIKDKEGKELLNRPAPPNPPNIIQAKEDLPINCGKSTREEIGKAITRMKNWKAETLKADLKSSVEMLYPLFKKIWEEEEIPTDWNQDSKGDLSNCNNCRGIILLSVPGKAFNRILLEWMKDAVDPQL</sequence>
<evidence type="ECO:0000313" key="2">
    <source>
        <dbReference type="EMBL" id="CAH2277156.1"/>
    </source>
</evidence>
<evidence type="ECO:0000256" key="1">
    <source>
        <dbReference type="SAM" id="MobiDB-lite"/>
    </source>
</evidence>
<dbReference type="Proteomes" id="UP001295444">
    <property type="component" value="Chromosome 03"/>
</dbReference>
<proteinExistence type="predicted"/>
<name>A0AAD1W0T9_PELCU</name>
<dbReference type="EMBL" id="OW240914">
    <property type="protein sequence ID" value="CAH2277156.1"/>
    <property type="molecule type" value="Genomic_DNA"/>
</dbReference>
<gene>
    <name evidence="2" type="ORF">PECUL_23A058204</name>
</gene>
<feature type="compositionally biased region" description="Basic and acidic residues" evidence="1">
    <location>
        <begin position="16"/>
        <end position="31"/>
    </location>
</feature>
<evidence type="ECO:0000313" key="3">
    <source>
        <dbReference type="Proteomes" id="UP001295444"/>
    </source>
</evidence>
<keyword evidence="3" id="KW-1185">Reference proteome</keyword>